<feature type="transmembrane region" description="Helical" evidence="6">
    <location>
        <begin position="206"/>
        <end position="226"/>
    </location>
</feature>
<dbReference type="PANTHER" id="PTHR23508">
    <property type="entry name" value="CARBOXYLIC ACID TRANSPORTER PROTEIN HOMOLOG"/>
    <property type="match status" value="1"/>
</dbReference>
<dbReference type="CDD" id="cd17316">
    <property type="entry name" value="MFS_SV2_like"/>
    <property type="match status" value="1"/>
</dbReference>
<dbReference type="STRING" id="1280837.A0A316VCE2"/>
<keyword evidence="9" id="KW-1185">Reference proteome</keyword>
<feature type="compositionally biased region" description="Basic and acidic residues" evidence="5">
    <location>
        <begin position="568"/>
        <end position="577"/>
    </location>
</feature>
<dbReference type="InterPro" id="IPR020846">
    <property type="entry name" value="MFS_dom"/>
</dbReference>
<dbReference type="RefSeq" id="XP_025355508.1">
    <property type="nucleotide sequence ID" value="XM_025498687.1"/>
</dbReference>
<gene>
    <name evidence="8" type="ORF">FA14DRAFT_160455</name>
</gene>
<evidence type="ECO:0000256" key="1">
    <source>
        <dbReference type="ARBA" id="ARBA00004141"/>
    </source>
</evidence>
<protein>
    <submittedName>
        <fullName evidence="8">MFS general substrate transporter</fullName>
    </submittedName>
</protein>
<feature type="transmembrane region" description="Helical" evidence="6">
    <location>
        <begin position="238"/>
        <end position="260"/>
    </location>
</feature>
<accession>A0A316VCE2</accession>
<evidence type="ECO:0000313" key="9">
    <source>
        <dbReference type="Proteomes" id="UP000245771"/>
    </source>
</evidence>
<feature type="domain" description="Major facilitator superfamily (MFS) profile" evidence="7">
    <location>
        <begin position="111"/>
        <end position="531"/>
    </location>
</feature>
<dbReference type="EMBL" id="KZ819603">
    <property type="protein sequence ID" value="PWN35206.1"/>
    <property type="molecule type" value="Genomic_DNA"/>
</dbReference>
<comment type="subcellular location">
    <subcellularLocation>
        <location evidence="1">Membrane</location>
        <topology evidence="1">Multi-pass membrane protein</topology>
    </subcellularLocation>
</comment>
<feature type="region of interest" description="Disordered" evidence="5">
    <location>
        <begin position="548"/>
        <end position="583"/>
    </location>
</feature>
<dbReference type="Pfam" id="PF00083">
    <property type="entry name" value="Sugar_tr"/>
    <property type="match status" value="1"/>
</dbReference>
<dbReference type="InParanoid" id="A0A316VCE2"/>
<dbReference type="Proteomes" id="UP000245771">
    <property type="component" value="Unassembled WGS sequence"/>
</dbReference>
<dbReference type="GO" id="GO:0046943">
    <property type="term" value="F:carboxylic acid transmembrane transporter activity"/>
    <property type="evidence" value="ECO:0007669"/>
    <property type="project" value="TreeGrafter"/>
</dbReference>
<evidence type="ECO:0000256" key="5">
    <source>
        <dbReference type="SAM" id="MobiDB-lite"/>
    </source>
</evidence>
<evidence type="ECO:0000256" key="6">
    <source>
        <dbReference type="SAM" id="Phobius"/>
    </source>
</evidence>
<dbReference type="Gene3D" id="1.20.1250.20">
    <property type="entry name" value="MFS general substrate transporter like domains"/>
    <property type="match status" value="1"/>
</dbReference>
<dbReference type="GO" id="GO:0005886">
    <property type="term" value="C:plasma membrane"/>
    <property type="evidence" value="ECO:0007669"/>
    <property type="project" value="TreeGrafter"/>
</dbReference>
<evidence type="ECO:0000256" key="4">
    <source>
        <dbReference type="ARBA" id="ARBA00023136"/>
    </source>
</evidence>
<dbReference type="PROSITE" id="PS50850">
    <property type="entry name" value="MFS"/>
    <property type="match status" value="1"/>
</dbReference>
<feature type="transmembrane region" description="Helical" evidence="6">
    <location>
        <begin position="109"/>
        <end position="130"/>
    </location>
</feature>
<feature type="transmembrane region" description="Helical" evidence="6">
    <location>
        <begin position="412"/>
        <end position="440"/>
    </location>
</feature>
<sequence>MHMRVDPAARKKGVTPNEIFMSIFLLEFDDILPTALLSSPPPSCHTLIRMTRLISHWTSRAAENFKLLFQIRDEPTQSDSQKGEQGIRVGIQRPISPIVLLSKLDKDHWLALLAGFIAFYADFLDFNVLATATTKIADYYQTSKTHVSDSITYTMALRVVGAAIFGFFGDLVGRRWPLIIDLVLLGSLQVATIYCTSMNAFFLYRAGFGICMGAVWSLAGSTIFDITPPECRGLLGGIFQASAACSGLTAAGLNMAFGAAPESWKMMFWISCGVSYFAAIIRFIIPESKQFREAEEKRKALEIVRLQTLMEMHGTVKQVKRHHRLTVFCREFSKMFRLHWQTFLYSALFVFLTSWANHSYGDNYFTFLIDGKGINNRDASIIAMITKTGCISGMVTIGWLGEYLGRRRIAAACTIMAALLLPASISPSSFWGLCLGGWFYQFFVESFGAVLASHLNELSPVAFRAVMPGVAYQLGTSLSAPSSWIVNKIAEKKHIVVDGKSVEAYGPVMQATAGICYILMILLAIFGPERRGADLEHFEPAGMKIDDETIISHDEEEGRSSVADIDDERQPMLEGQKRQHNVL</sequence>
<dbReference type="PANTHER" id="PTHR23508:SF9">
    <property type="entry name" value="CARBOXYLIC ACID TRANSPORT PROTEIN (AFU_ORTHOLOGUE AFUA_2G09450)"/>
    <property type="match status" value="1"/>
</dbReference>
<keyword evidence="4 6" id="KW-0472">Membrane</keyword>
<feature type="transmembrane region" description="Helical" evidence="6">
    <location>
        <begin position="380"/>
        <end position="400"/>
    </location>
</feature>
<evidence type="ECO:0000256" key="2">
    <source>
        <dbReference type="ARBA" id="ARBA00022692"/>
    </source>
</evidence>
<feature type="transmembrane region" description="Helical" evidence="6">
    <location>
        <begin position="508"/>
        <end position="526"/>
    </location>
</feature>
<reference evidence="8 9" key="1">
    <citation type="journal article" date="2018" name="Mol. Biol. Evol.">
        <title>Broad Genomic Sampling Reveals a Smut Pathogenic Ancestry of the Fungal Clade Ustilaginomycotina.</title>
        <authorList>
            <person name="Kijpornyongpan T."/>
            <person name="Mondo S.J."/>
            <person name="Barry K."/>
            <person name="Sandor L."/>
            <person name="Lee J."/>
            <person name="Lipzen A."/>
            <person name="Pangilinan J."/>
            <person name="LaButti K."/>
            <person name="Hainaut M."/>
            <person name="Henrissat B."/>
            <person name="Grigoriev I.V."/>
            <person name="Spatafora J.W."/>
            <person name="Aime M.C."/>
        </authorList>
    </citation>
    <scope>NUCLEOTIDE SEQUENCE [LARGE SCALE GENOMIC DNA]</scope>
    <source>
        <strain evidence="8 9">MCA 3882</strain>
    </source>
</reference>
<organism evidence="8 9">
    <name type="scientific">Meira miltonrushii</name>
    <dbReference type="NCBI Taxonomy" id="1280837"/>
    <lineage>
        <taxon>Eukaryota</taxon>
        <taxon>Fungi</taxon>
        <taxon>Dikarya</taxon>
        <taxon>Basidiomycota</taxon>
        <taxon>Ustilaginomycotina</taxon>
        <taxon>Exobasidiomycetes</taxon>
        <taxon>Exobasidiales</taxon>
        <taxon>Brachybasidiaceae</taxon>
        <taxon>Meira</taxon>
    </lineage>
</organism>
<dbReference type="GeneID" id="37020468"/>
<keyword evidence="3 6" id="KW-1133">Transmembrane helix</keyword>
<dbReference type="SUPFAM" id="SSF103473">
    <property type="entry name" value="MFS general substrate transporter"/>
    <property type="match status" value="1"/>
</dbReference>
<keyword evidence="2 6" id="KW-0812">Transmembrane</keyword>
<feature type="transmembrane region" description="Helical" evidence="6">
    <location>
        <begin position="266"/>
        <end position="285"/>
    </location>
</feature>
<dbReference type="OrthoDB" id="5296287at2759"/>
<dbReference type="AlphaFoldDB" id="A0A316VCE2"/>
<feature type="transmembrane region" description="Helical" evidence="6">
    <location>
        <begin position="150"/>
        <end position="169"/>
    </location>
</feature>
<evidence type="ECO:0000259" key="7">
    <source>
        <dbReference type="PROSITE" id="PS50850"/>
    </source>
</evidence>
<feature type="transmembrane region" description="Helical" evidence="6">
    <location>
        <begin position="176"/>
        <end position="194"/>
    </location>
</feature>
<dbReference type="InterPro" id="IPR005828">
    <property type="entry name" value="MFS_sugar_transport-like"/>
</dbReference>
<dbReference type="InterPro" id="IPR036259">
    <property type="entry name" value="MFS_trans_sf"/>
</dbReference>
<proteinExistence type="predicted"/>
<evidence type="ECO:0000313" key="8">
    <source>
        <dbReference type="EMBL" id="PWN35206.1"/>
    </source>
</evidence>
<name>A0A316VCE2_9BASI</name>
<feature type="transmembrane region" description="Helical" evidence="6">
    <location>
        <begin position="342"/>
        <end position="360"/>
    </location>
</feature>
<evidence type="ECO:0000256" key="3">
    <source>
        <dbReference type="ARBA" id="ARBA00022989"/>
    </source>
</evidence>
<feature type="compositionally biased region" description="Basic and acidic residues" evidence="5">
    <location>
        <begin position="548"/>
        <end position="559"/>
    </location>
</feature>